<name>A0A914L212_MELIC</name>
<dbReference type="AlphaFoldDB" id="A0A914L212"/>
<accession>A0A914L212</accession>
<proteinExistence type="predicted"/>
<protein>
    <submittedName>
        <fullName evidence="2">Candidate secreted effector</fullName>
    </submittedName>
</protein>
<dbReference type="WBParaSite" id="Minc3s00230g08132">
    <property type="protein sequence ID" value="Minc3s00230g08132"/>
    <property type="gene ID" value="Minc3s00230g08132"/>
</dbReference>
<sequence length="53" mass="6104">MRLLPTLLNLPLQQTKMNPALVHQQLQLPPLLVPLIQRQLLQMPQIGQPRFGE</sequence>
<dbReference type="Proteomes" id="UP000887563">
    <property type="component" value="Unplaced"/>
</dbReference>
<organism evidence="1 2">
    <name type="scientific">Meloidogyne incognita</name>
    <name type="common">Southern root-knot nematode worm</name>
    <name type="synonym">Oxyuris incognita</name>
    <dbReference type="NCBI Taxonomy" id="6306"/>
    <lineage>
        <taxon>Eukaryota</taxon>
        <taxon>Metazoa</taxon>
        <taxon>Ecdysozoa</taxon>
        <taxon>Nematoda</taxon>
        <taxon>Chromadorea</taxon>
        <taxon>Rhabditida</taxon>
        <taxon>Tylenchina</taxon>
        <taxon>Tylenchomorpha</taxon>
        <taxon>Tylenchoidea</taxon>
        <taxon>Meloidogynidae</taxon>
        <taxon>Meloidogyninae</taxon>
        <taxon>Meloidogyne</taxon>
        <taxon>Meloidogyne incognita group</taxon>
    </lineage>
</organism>
<reference evidence="2" key="1">
    <citation type="submission" date="2022-11" db="UniProtKB">
        <authorList>
            <consortium name="WormBaseParasite"/>
        </authorList>
    </citation>
    <scope>IDENTIFICATION</scope>
</reference>
<evidence type="ECO:0000313" key="2">
    <source>
        <dbReference type="WBParaSite" id="Minc3s00230g08132"/>
    </source>
</evidence>
<evidence type="ECO:0000313" key="1">
    <source>
        <dbReference type="Proteomes" id="UP000887563"/>
    </source>
</evidence>
<keyword evidence="1" id="KW-1185">Reference proteome</keyword>